<dbReference type="InterPro" id="IPR000313">
    <property type="entry name" value="PWWP_dom"/>
</dbReference>
<dbReference type="PROSITE" id="PS50812">
    <property type="entry name" value="PWWP"/>
    <property type="match status" value="1"/>
</dbReference>
<dbReference type="CDD" id="cd05834">
    <property type="entry name" value="PWWP_HRP"/>
    <property type="match status" value="1"/>
</dbReference>
<dbReference type="Pfam" id="PF00855">
    <property type="entry name" value="PWWP"/>
    <property type="match status" value="1"/>
</dbReference>
<accession>A0A9P0A9A7</accession>
<dbReference type="PANTHER" id="PTHR12550">
    <property type="entry name" value="HEPATOMA-DERIVED GROWTH FACTOR-RELATED"/>
    <property type="match status" value="1"/>
</dbReference>
<dbReference type="Pfam" id="PF11467">
    <property type="entry name" value="LEDGF"/>
    <property type="match status" value="1"/>
</dbReference>
<keyword evidence="3" id="KW-0175">Coiled coil</keyword>
<feature type="region of interest" description="Disordered" evidence="5">
    <location>
        <begin position="90"/>
        <end position="235"/>
    </location>
</feature>
<dbReference type="InterPro" id="IPR036218">
    <property type="entry name" value="HIVI-bd_sf"/>
</dbReference>
<dbReference type="SMART" id="SM00293">
    <property type="entry name" value="PWWP"/>
    <property type="match status" value="1"/>
</dbReference>
<keyword evidence="4" id="KW-0539">Nucleus</keyword>
<evidence type="ECO:0000259" key="6">
    <source>
        <dbReference type="PROSITE" id="PS50812"/>
    </source>
</evidence>
<dbReference type="AlphaFoldDB" id="A0A9P0A9A7"/>
<feature type="compositionally biased region" description="Polar residues" evidence="5">
    <location>
        <begin position="198"/>
        <end position="208"/>
    </location>
</feature>
<dbReference type="KEGG" id="btab:109043287"/>
<name>A0A9P0A9A7_BEMTA</name>
<feature type="compositionally biased region" description="Polar residues" evidence="5">
    <location>
        <begin position="223"/>
        <end position="235"/>
    </location>
</feature>
<evidence type="ECO:0000313" key="8">
    <source>
        <dbReference type="Proteomes" id="UP001152759"/>
    </source>
</evidence>
<keyword evidence="8" id="KW-1185">Reference proteome</keyword>
<comment type="subcellular location">
    <subcellularLocation>
        <location evidence="1">Nucleus</location>
    </subcellularLocation>
</comment>
<comment type="similarity">
    <text evidence="2">Belongs to the HDGF family.</text>
</comment>
<feature type="domain" description="PWWP" evidence="6">
    <location>
        <begin position="8"/>
        <end position="63"/>
    </location>
</feature>
<dbReference type="Gene3D" id="1.20.930.10">
    <property type="entry name" value="Conserved domain common to transcription factors TFIIS, elongin A, CRSP70"/>
    <property type="match status" value="1"/>
</dbReference>
<evidence type="ECO:0000256" key="1">
    <source>
        <dbReference type="ARBA" id="ARBA00004123"/>
    </source>
</evidence>
<gene>
    <name evidence="7" type="ORF">BEMITA_LOCUS5175</name>
</gene>
<evidence type="ECO:0000256" key="3">
    <source>
        <dbReference type="ARBA" id="ARBA00023054"/>
    </source>
</evidence>
<organism evidence="7 8">
    <name type="scientific">Bemisia tabaci</name>
    <name type="common">Sweetpotato whitefly</name>
    <name type="synonym">Aleurodes tabaci</name>
    <dbReference type="NCBI Taxonomy" id="7038"/>
    <lineage>
        <taxon>Eukaryota</taxon>
        <taxon>Metazoa</taxon>
        <taxon>Ecdysozoa</taxon>
        <taxon>Arthropoda</taxon>
        <taxon>Hexapoda</taxon>
        <taxon>Insecta</taxon>
        <taxon>Pterygota</taxon>
        <taxon>Neoptera</taxon>
        <taxon>Paraneoptera</taxon>
        <taxon>Hemiptera</taxon>
        <taxon>Sternorrhyncha</taxon>
        <taxon>Aleyrodoidea</taxon>
        <taxon>Aleyrodidae</taxon>
        <taxon>Aleyrodinae</taxon>
        <taxon>Bemisia</taxon>
    </lineage>
</organism>
<reference evidence="7" key="1">
    <citation type="submission" date="2021-12" db="EMBL/GenBank/DDBJ databases">
        <authorList>
            <person name="King R."/>
        </authorList>
    </citation>
    <scope>NUCLEOTIDE SEQUENCE</scope>
</reference>
<evidence type="ECO:0000256" key="2">
    <source>
        <dbReference type="ARBA" id="ARBA00005309"/>
    </source>
</evidence>
<dbReference type="GO" id="GO:0005634">
    <property type="term" value="C:nucleus"/>
    <property type="evidence" value="ECO:0007669"/>
    <property type="project" value="UniProtKB-SubCell"/>
</dbReference>
<dbReference type="Gene3D" id="2.30.30.140">
    <property type="match status" value="1"/>
</dbReference>
<dbReference type="InterPro" id="IPR035441">
    <property type="entry name" value="TFIIS/LEDGF_dom_sf"/>
</dbReference>
<dbReference type="InterPro" id="IPR021567">
    <property type="entry name" value="LEDGF_IBD"/>
</dbReference>
<feature type="compositionally biased region" description="Acidic residues" evidence="5">
    <location>
        <begin position="110"/>
        <end position="124"/>
    </location>
</feature>
<dbReference type="EMBL" id="OU963864">
    <property type="protein sequence ID" value="CAH0386008.1"/>
    <property type="molecule type" value="Genomic_DNA"/>
</dbReference>
<protein>
    <recommendedName>
        <fullName evidence="6">PWWP domain-containing protein</fullName>
    </recommendedName>
</protein>
<evidence type="ECO:0000256" key="5">
    <source>
        <dbReference type="SAM" id="MobiDB-lite"/>
    </source>
</evidence>
<sequence>MSKPKFGPNDKVFAKVRGYPPWPARVEGLADETPNKMKYHVFFYGTRETAVCKAEDIFDFHENEAKYSKSVKRKFYAEALEEIAADMSEPGKKFKTAASSSSADQKADNDNTDTEGELVIDEDADKGKQATSKKRKASLNSSSSEPESKKIKRQSLPVAKKINNTESTPTEPNSGVKVVSRSGRKIKPKKFLYEPGSESVNDSNTSGALSAPAETKGRKSISKPANENSALNSNLDKPVGKMITAEVESVEGDLITANTPDGKKIRVNRNSVKETPTPKAKITITDSSIVNLDKLKETNLGAIYNQFKTEIDKVSKNNQEGPRVKLEFLKTEAQLLDIDCRIKTSLSLAKANPNECLRALDELLELKLDPLMLKKHPEVVETSKKLKKYIGNIHKWDMSDSEKEIFAVKSAAIRSKSEHVYNKFKSLFTIPSGVSFWQTFTSELEEFNKKTNKMPLDDIFGLTEADAQPAETVKQEN</sequence>
<dbReference type="SUPFAM" id="SSF140576">
    <property type="entry name" value="HIV integrase-binding domain"/>
    <property type="match status" value="1"/>
</dbReference>
<evidence type="ECO:0000313" key="7">
    <source>
        <dbReference type="EMBL" id="CAH0386008.1"/>
    </source>
</evidence>
<dbReference type="PANTHER" id="PTHR12550:SF70">
    <property type="entry name" value="JIL-1 ANCHORING AND STABILIZING PROTEIN, ISOFORM A"/>
    <property type="match status" value="1"/>
</dbReference>
<evidence type="ECO:0000256" key="4">
    <source>
        <dbReference type="ARBA" id="ARBA00023242"/>
    </source>
</evidence>
<dbReference type="SUPFAM" id="SSF63748">
    <property type="entry name" value="Tudor/PWWP/MBT"/>
    <property type="match status" value="1"/>
</dbReference>
<proteinExistence type="inferred from homology"/>
<feature type="compositionally biased region" description="Polar residues" evidence="5">
    <location>
        <begin position="162"/>
        <end position="173"/>
    </location>
</feature>
<dbReference type="Proteomes" id="UP001152759">
    <property type="component" value="Chromosome 3"/>
</dbReference>